<dbReference type="Proteomes" id="UP000712673">
    <property type="component" value="Unassembled WGS sequence"/>
</dbReference>
<dbReference type="Pfam" id="PF13511">
    <property type="entry name" value="DUF4124"/>
    <property type="match status" value="1"/>
</dbReference>
<sequence length="283" mass="31575">MTRSYRMKGQWLVCLWLVGVSITPALAEIYRWTDATGKVHFTDNPEAIPPAYRPRSTIVDPGTSAPAPAVSSPPTTAPAPTVRPSPPTRPPDRVAPPGASFSSSAPSQRLQLAEINQKITLARQERQTYFDQLGGTRGVQTTPEFVRQRRQLADFGRSLLAIEQQLDTLFTARDEVQQRLDTQQETQANSTSIVFDQDGHDALYWQRRASTLREQVQQAYARRRDLLSQLSTSLGDEPRGGERILLRAQALQQNAQDIDSAEGALQTMQQEARQAGAPAEWWR</sequence>
<evidence type="ECO:0000259" key="2">
    <source>
        <dbReference type="Pfam" id="PF13511"/>
    </source>
</evidence>
<dbReference type="EMBL" id="VGLS01000007">
    <property type="protein sequence ID" value="MBM3222277.1"/>
    <property type="molecule type" value="Genomic_DNA"/>
</dbReference>
<dbReference type="InterPro" id="IPR025392">
    <property type="entry name" value="DUF4124"/>
</dbReference>
<organism evidence="3 4">
    <name type="scientific">Tectimicrobiota bacterium</name>
    <dbReference type="NCBI Taxonomy" id="2528274"/>
    <lineage>
        <taxon>Bacteria</taxon>
        <taxon>Pseudomonadati</taxon>
        <taxon>Nitrospinota/Tectimicrobiota group</taxon>
        <taxon>Candidatus Tectimicrobiota</taxon>
    </lineage>
</organism>
<proteinExistence type="predicted"/>
<comment type="caution">
    <text evidence="3">The sequence shown here is derived from an EMBL/GenBank/DDBJ whole genome shotgun (WGS) entry which is preliminary data.</text>
</comment>
<evidence type="ECO:0000313" key="3">
    <source>
        <dbReference type="EMBL" id="MBM3222277.1"/>
    </source>
</evidence>
<protein>
    <submittedName>
        <fullName evidence="3">DUF4124 domain-containing protein</fullName>
    </submittedName>
</protein>
<feature type="compositionally biased region" description="Low complexity" evidence="1">
    <location>
        <begin position="63"/>
        <end position="74"/>
    </location>
</feature>
<feature type="compositionally biased region" description="Low complexity" evidence="1">
    <location>
        <begin position="95"/>
        <end position="107"/>
    </location>
</feature>
<feature type="domain" description="DUF4124" evidence="2">
    <location>
        <begin position="21"/>
        <end position="77"/>
    </location>
</feature>
<feature type="compositionally biased region" description="Pro residues" evidence="1">
    <location>
        <begin position="75"/>
        <end position="89"/>
    </location>
</feature>
<name>A0A937VYW5_UNCTE</name>
<evidence type="ECO:0000313" key="4">
    <source>
        <dbReference type="Proteomes" id="UP000712673"/>
    </source>
</evidence>
<dbReference type="AlphaFoldDB" id="A0A937VYW5"/>
<evidence type="ECO:0000256" key="1">
    <source>
        <dbReference type="SAM" id="MobiDB-lite"/>
    </source>
</evidence>
<gene>
    <name evidence="3" type="ORF">FJZ47_00515</name>
</gene>
<reference evidence="3" key="1">
    <citation type="submission" date="2019-03" db="EMBL/GenBank/DDBJ databases">
        <title>Lake Tanganyika Metagenome-Assembled Genomes (MAGs).</title>
        <authorList>
            <person name="Tran P."/>
        </authorList>
    </citation>
    <scope>NUCLEOTIDE SEQUENCE</scope>
    <source>
        <strain evidence="3">K_DeepCast_65m_m2_066</strain>
    </source>
</reference>
<accession>A0A937VYW5</accession>
<feature type="region of interest" description="Disordered" evidence="1">
    <location>
        <begin position="42"/>
        <end position="108"/>
    </location>
</feature>